<feature type="region of interest" description="Disordered" evidence="2">
    <location>
        <begin position="123"/>
        <end position="142"/>
    </location>
</feature>
<dbReference type="InterPro" id="IPR001878">
    <property type="entry name" value="Znf_CCHC"/>
</dbReference>
<reference evidence="4" key="1">
    <citation type="journal article" date="2019" name="Sci. Rep.">
        <title>Draft genome of Tanacetum cinerariifolium, the natural source of mosquito coil.</title>
        <authorList>
            <person name="Yamashiro T."/>
            <person name="Shiraishi A."/>
            <person name="Satake H."/>
            <person name="Nakayama K."/>
        </authorList>
    </citation>
    <scope>NUCLEOTIDE SEQUENCE</scope>
</reference>
<feature type="domain" description="CCHC-type" evidence="3">
    <location>
        <begin position="109"/>
        <end position="123"/>
    </location>
</feature>
<dbReference type="SUPFAM" id="SSF57756">
    <property type="entry name" value="Retrovirus zinc finger-like domains"/>
    <property type="match status" value="1"/>
</dbReference>
<protein>
    <recommendedName>
        <fullName evidence="3">CCHC-type domain-containing protein</fullName>
    </recommendedName>
</protein>
<evidence type="ECO:0000256" key="1">
    <source>
        <dbReference type="PROSITE-ProRule" id="PRU00047"/>
    </source>
</evidence>
<dbReference type="InterPro" id="IPR036875">
    <property type="entry name" value="Znf_CCHC_sf"/>
</dbReference>
<organism evidence="4">
    <name type="scientific">Tanacetum cinerariifolium</name>
    <name type="common">Dalmatian daisy</name>
    <name type="synonym">Chrysanthemum cinerariifolium</name>
    <dbReference type="NCBI Taxonomy" id="118510"/>
    <lineage>
        <taxon>Eukaryota</taxon>
        <taxon>Viridiplantae</taxon>
        <taxon>Streptophyta</taxon>
        <taxon>Embryophyta</taxon>
        <taxon>Tracheophyta</taxon>
        <taxon>Spermatophyta</taxon>
        <taxon>Magnoliopsida</taxon>
        <taxon>eudicotyledons</taxon>
        <taxon>Gunneridae</taxon>
        <taxon>Pentapetalae</taxon>
        <taxon>asterids</taxon>
        <taxon>campanulids</taxon>
        <taxon>Asterales</taxon>
        <taxon>Asteraceae</taxon>
        <taxon>Asteroideae</taxon>
        <taxon>Anthemideae</taxon>
        <taxon>Anthemidinae</taxon>
        <taxon>Tanacetum</taxon>
    </lineage>
</organism>
<feature type="region of interest" description="Disordered" evidence="2">
    <location>
        <begin position="531"/>
        <end position="567"/>
    </location>
</feature>
<keyword evidence="1" id="KW-0479">Metal-binding</keyword>
<dbReference type="GO" id="GO:0003676">
    <property type="term" value="F:nucleic acid binding"/>
    <property type="evidence" value="ECO:0007669"/>
    <property type="project" value="InterPro"/>
</dbReference>
<dbReference type="GO" id="GO:0008270">
    <property type="term" value="F:zinc ion binding"/>
    <property type="evidence" value="ECO:0007669"/>
    <property type="project" value="UniProtKB-KW"/>
</dbReference>
<name>A0A6L2MJ73_TANCI</name>
<accession>A0A6L2MJ73</accession>
<dbReference type="Gene3D" id="4.10.60.10">
    <property type="entry name" value="Zinc finger, CCHC-type"/>
    <property type="match status" value="1"/>
</dbReference>
<evidence type="ECO:0000256" key="2">
    <source>
        <dbReference type="SAM" id="MobiDB-lite"/>
    </source>
</evidence>
<gene>
    <name evidence="4" type="ORF">Tci_045996</name>
</gene>
<sequence>MMSALKHPVLKTREYDLWSMRMEQYLTFIDHALWEVIVNGDSVSSVTSASSEGPIPPKTAKQKLARKNELKAKSTLMLAIPNEHLLKFHACKDTKSLWEAIKNRTKDECYNCHRRGHFARECRAPRNQGNRNKDAPTRNAPVDTSTTNALVVQDGIASYVKYALTINPIVYTSCIEQFWASVKVKNVNGKAQIQALVHKKKVIITEASIKRDLRFEDEGGVDCLTNEVIFEQLTLMGIDQDVEITLVDETQGRMNEEDMFGVNDLDGDEVIVDVTAGENVEQSTKDAEKEVSTTDPVTTACEVVTTAATTLQISKDELTLAQTLIEIKAAKLKAITNAAITIIVVGTRPKAKTQAELEEEERLARLKEEETNIALVVEWDNIQAMIGGDSGNSANGLNRDPMVNMCLNFLHGPDSEQWTHEFMHIYLVSANDNVAYVLTKAFDVGRFQYLVGVTMMDVDCELDACLQEEERGKLSIEEKSRLFVELIDKRKKHFARLRAEKIRSNPPTKAQKWNQICTYLKNMANYKHKLEKGNDKAVENSEKAKEGSSKRTGSKLEQEDVKRQRLEEENESAELKRCLKIILKMMMIEDLEVLWSIVKARFKKTKSTDDMNNLLFQTLNTMFEHHVEDNIWKYQQGSVKVLHWKLFYSCGVHCITTKNMVYYLLVEKIDAYDLLRLIRKHINEGYVPELSVWIHLPDEDKDFNQQTSKGEHQV</sequence>
<comment type="caution">
    <text evidence="4">The sequence shown here is derived from an EMBL/GenBank/DDBJ whole genome shotgun (WGS) entry which is preliminary data.</text>
</comment>
<feature type="region of interest" description="Disordered" evidence="2">
    <location>
        <begin position="45"/>
        <end position="65"/>
    </location>
</feature>
<evidence type="ECO:0000313" key="4">
    <source>
        <dbReference type="EMBL" id="GEU74018.1"/>
    </source>
</evidence>
<dbReference type="PROSITE" id="PS50158">
    <property type="entry name" value="ZF_CCHC"/>
    <property type="match status" value="1"/>
</dbReference>
<dbReference type="EMBL" id="BKCJ010006803">
    <property type="protein sequence ID" value="GEU74018.1"/>
    <property type="molecule type" value="Genomic_DNA"/>
</dbReference>
<evidence type="ECO:0000259" key="3">
    <source>
        <dbReference type="PROSITE" id="PS50158"/>
    </source>
</evidence>
<dbReference type="SMART" id="SM00343">
    <property type="entry name" value="ZnF_C2HC"/>
    <property type="match status" value="1"/>
</dbReference>
<dbReference type="AlphaFoldDB" id="A0A6L2MJ73"/>
<keyword evidence="1" id="KW-0862">Zinc</keyword>
<keyword evidence="1" id="KW-0863">Zinc-finger</keyword>
<proteinExistence type="predicted"/>